<dbReference type="Pfam" id="PF20587">
    <property type="entry name" value="DUF6789"/>
    <property type="match status" value="1"/>
</dbReference>
<keyword evidence="1" id="KW-0472">Membrane</keyword>
<feature type="transmembrane region" description="Helical" evidence="1">
    <location>
        <begin position="7"/>
        <end position="30"/>
    </location>
</feature>
<evidence type="ECO:0000313" key="2">
    <source>
        <dbReference type="EMBL" id="TDR20676.1"/>
    </source>
</evidence>
<evidence type="ECO:0000256" key="1">
    <source>
        <dbReference type="SAM" id="Phobius"/>
    </source>
</evidence>
<comment type="caution">
    <text evidence="2">The sequence shown here is derived from an EMBL/GenBank/DDBJ whole genome shotgun (WGS) entry which is preliminary data.</text>
</comment>
<dbReference type="InterPro" id="IPR046739">
    <property type="entry name" value="DUF6789"/>
</dbReference>
<sequence length="135" mass="14314">MNLAKTVSAGVVATAVMSLIGFYLAPMMGLPKMDFGQMLGSNNPMMAMPYWAGWAIHFMMGIIFAIVFVKVVAPVLKGSYLIRGLVFGMLLFVLAQLLVMPMMGAGVFAGGHMPTIVGSLLGHLVFGAILGLMSK</sequence>
<feature type="transmembrane region" description="Helical" evidence="1">
    <location>
        <begin position="85"/>
        <end position="109"/>
    </location>
</feature>
<gene>
    <name evidence="2" type="ORF">C8D91_1652</name>
</gene>
<keyword evidence="1" id="KW-0812">Transmembrane</keyword>
<dbReference type="AlphaFoldDB" id="A0A4R6XM64"/>
<feature type="transmembrane region" description="Helical" evidence="1">
    <location>
        <begin position="50"/>
        <end position="73"/>
    </location>
</feature>
<accession>A0A4R6XM64</accession>
<dbReference type="RefSeq" id="WP_099018504.1">
    <property type="nucleotide sequence ID" value="NZ_NIHB01000001.1"/>
</dbReference>
<name>A0A4R6XM64_9GAMM</name>
<keyword evidence="1" id="KW-1133">Transmembrane helix</keyword>
<organism evidence="2 3">
    <name type="scientific">Marinicella litoralis</name>
    <dbReference type="NCBI Taxonomy" id="644220"/>
    <lineage>
        <taxon>Bacteria</taxon>
        <taxon>Pseudomonadati</taxon>
        <taxon>Pseudomonadota</taxon>
        <taxon>Gammaproteobacteria</taxon>
        <taxon>Lysobacterales</taxon>
        <taxon>Marinicellaceae</taxon>
        <taxon>Marinicella</taxon>
    </lineage>
</organism>
<reference evidence="2 3" key="1">
    <citation type="submission" date="2019-03" db="EMBL/GenBank/DDBJ databases">
        <title>Genomic Encyclopedia of Type Strains, Phase IV (KMG-IV): sequencing the most valuable type-strain genomes for metagenomic binning, comparative biology and taxonomic classification.</title>
        <authorList>
            <person name="Goeker M."/>
        </authorList>
    </citation>
    <scope>NUCLEOTIDE SEQUENCE [LARGE SCALE GENOMIC DNA]</scope>
    <source>
        <strain evidence="2 3">DSM 25488</strain>
    </source>
</reference>
<proteinExistence type="predicted"/>
<protein>
    <submittedName>
        <fullName evidence="2">Uncharacterized protein</fullName>
    </submittedName>
</protein>
<keyword evidence="3" id="KW-1185">Reference proteome</keyword>
<dbReference type="OrthoDB" id="5822148at2"/>
<dbReference type="Proteomes" id="UP000295724">
    <property type="component" value="Unassembled WGS sequence"/>
</dbReference>
<evidence type="ECO:0000313" key="3">
    <source>
        <dbReference type="Proteomes" id="UP000295724"/>
    </source>
</evidence>
<dbReference type="EMBL" id="SNZB01000003">
    <property type="protein sequence ID" value="TDR20676.1"/>
    <property type="molecule type" value="Genomic_DNA"/>
</dbReference>
<feature type="transmembrane region" description="Helical" evidence="1">
    <location>
        <begin position="115"/>
        <end position="133"/>
    </location>
</feature>